<evidence type="ECO:0000313" key="2">
    <source>
        <dbReference type="Proteomes" id="UP000789405"/>
    </source>
</evidence>
<dbReference type="OrthoDB" id="2359159at2759"/>
<protein>
    <submittedName>
        <fullName evidence="1">28245_t:CDS:1</fullName>
    </submittedName>
</protein>
<dbReference type="InterPro" id="IPR036389">
    <property type="entry name" value="RNase_III_sf"/>
</dbReference>
<gene>
    <name evidence="1" type="ORF">DERYTH_LOCUS7169</name>
</gene>
<accession>A0A9N9G9P7</accession>
<comment type="caution">
    <text evidence="1">The sequence shown here is derived from an EMBL/GenBank/DDBJ whole genome shotgun (WGS) entry which is preliminary data.</text>
</comment>
<dbReference type="GO" id="GO:0006396">
    <property type="term" value="P:RNA processing"/>
    <property type="evidence" value="ECO:0007669"/>
    <property type="project" value="InterPro"/>
</dbReference>
<evidence type="ECO:0000313" key="1">
    <source>
        <dbReference type="EMBL" id="CAG8591166.1"/>
    </source>
</evidence>
<dbReference type="Proteomes" id="UP000789405">
    <property type="component" value="Unassembled WGS sequence"/>
</dbReference>
<sequence>MNFTSLFKEITGEDFDVISCEEISKLGSTWSPLLMNSVDGDSLSIFQKCLDVCNRSPEDFPEIRSCLNKQKMDILLSYILAAAFPSDLNQSVECSSKQTIVGSSDDRNGDRVIVWKRPLDHARNNSPDDRDADQTSSAMNLDQQPGIVDSFIVDANISIMIPNYDDRSLLNVSEDYVKENLYPNLQKFKELVCYGNILIQFYAALETEKIIPKDINVELFRPIVQYCVSDPILGMLAKSLHLHKKFTLSIDENESTHANYVRAFVGGYYMAAGHNEAHMLIKQLLFNLLKKSISEASRMLTLSEISECFKFNEYIPSDDSATLTGTAPELFFRWTLAHCRTIPQYYCISTDEIYLATVHIGKDLYAESYDPDWNIAIGNAFRIAYEKSELPLLVKECYIKKLPYEMESTVTASTSSNSRM</sequence>
<reference evidence="1" key="1">
    <citation type="submission" date="2021-06" db="EMBL/GenBank/DDBJ databases">
        <authorList>
            <person name="Kallberg Y."/>
            <person name="Tangrot J."/>
            <person name="Rosling A."/>
        </authorList>
    </citation>
    <scope>NUCLEOTIDE SEQUENCE</scope>
    <source>
        <strain evidence="1">MA453B</strain>
    </source>
</reference>
<dbReference type="GO" id="GO:0004525">
    <property type="term" value="F:ribonuclease III activity"/>
    <property type="evidence" value="ECO:0007669"/>
    <property type="project" value="InterPro"/>
</dbReference>
<name>A0A9N9G9P7_9GLOM</name>
<proteinExistence type="predicted"/>
<dbReference type="EMBL" id="CAJVPY010003413">
    <property type="protein sequence ID" value="CAG8591166.1"/>
    <property type="molecule type" value="Genomic_DNA"/>
</dbReference>
<dbReference type="SUPFAM" id="SSF69065">
    <property type="entry name" value="RNase III domain-like"/>
    <property type="match status" value="1"/>
</dbReference>
<dbReference type="AlphaFoldDB" id="A0A9N9G9P7"/>
<organism evidence="1 2">
    <name type="scientific">Dentiscutata erythropus</name>
    <dbReference type="NCBI Taxonomy" id="1348616"/>
    <lineage>
        <taxon>Eukaryota</taxon>
        <taxon>Fungi</taxon>
        <taxon>Fungi incertae sedis</taxon>
        <taxon>Mucoromycota</taxon>
        <taxon>Glomeromycotina</taxon>
        <taxon>Glomeromycetes</taxon>
        <taxon>Diversisporales</taxon>
        <taxon>Gigasporaceae</taxon>
        <taxon>Dentiscutata</taxon>
    </lineage>
</organism>
<keyword evidence="2" id="KW-1185">Reference proteome</keyword>